<protein>
    <recommendedName>
        <fullName evidence="3">Peptidase M3A/M3B catalytic domain-containing protein</fullName>
    </recommendedName>
</protein>
<evidence type="ECO:0000313" key="1">
    <source>
        <dbReference type="EMBL" id="OXE51084.1"/>
    </source>
</evidence>
<dbReference type="GeneID" id="78363286"/>
<dbReference type="SUPFAM" id="SSF55486">
    <property type="entry name" value="Metalloproteases ('zincins'), catalytic domain"/>
    <property type="match status" value="1"/>
</dbReference>
<keyword evidence="2" id="KW-1185">Reference proteome</keyword>
<gene>
    <name evidence="1" type="ORF">ADH67_01960</name>
</gene>
<reference evidence="2" key="1">
    <citation type="submission" date="2017-05" db="EMBL/GenBank/DDBJ databases">
        <title>Improved OligoMM genomes.</title>
        <authorList>
            <person name="Garzetti D."/>
        </authorList>
    </citation>
    <scope>NUCLEOTIDE SEQUENCE [LARGE SCALE GENOMIC DNA]</scope>
    <source>
        <strain evidence="2">YL45</strain>
    </source>
</reference>
<evidence type="ECO:0008006" key="3">
    <source>
        <dbReference type="Google" id="ProtNLM"/>
    </source>
</evidence>
<dbReference type="AlphaFoldDB" id="A0A227KT62"/>
<sequence>MDRLNSRTQNPPQWTLKDAFESSTSSKFRLELARLKTLIAAIDGSARLAKEVEVYSHSSVSLRTVFGKLTHLKCFFKMRNIHRCVKRCALKKQAEVNSIGSKLDSAIAPVISFLRSLSDDDPIWEDEEIQEWYVYLKSLPHFNDKLNEDARSVISQFQYQINLHVRQSFHLLNKGMRLRVKNLDGFDQVQGYMKSIGVLKGEEDEELRRTTFDAMNMFYNEHGSMYAQLLNLLAGFRITSYNDSGNSEVLSYSLQQNRISREAVEQMLSCCENRISDIRRTISLRSKAVGSKLKVYNLYSPAPLSPSLINKKTNFYDSIQNIKEAGKNISDTFPDFVDLMIEKKWIEARFSSVKAGGAFYVFLKTLKQPRIFSTYFNNLSSEYQLALMLGHAWHAWQLKDYPEHRSLIPMSLTEVAGILMGEQLLSFLLNKSESQEDKFYFLWQQMKYATNYLLNIPVRFEFEKNLLSSKKRGNLTALDLNKSMEKSWEKWYGDEVDGCDRFLWAYKQHFYKPDQFFYNYPYAVGYLTAQGFSNILSETPDRFKSIYPKFLLDCGSQSFDECIQKYFKLSPQRPDFWNWCLDNVVKKINSFEELLSSGHSKRN</sequence>
<dbReference type="Proteomes" id="UP000214610">
    <property type="component" value="Unassembled WGS sequence"/>
</dbReference>
<name>A0A227KT62_9BURK</name>
<proteinExistence type="predicted"/>
<dbReference type="EMBL" id="NHMP01000001">
    <property type="protein sequence ID" value="OXE51084.1"/>
    <property type="molecule type" value="Genomic_DNA"/>
</dbReference>
<evidence type="ECO:0000313" key="2">
    <source>
        <dbReference type="Proteomes" id="UP000214610"/>
    </source>
</evidence>
<dbReference type="Gene3D" id="1.10.1370.20">
    <property type="entry name" value="Oligoendopeptidase f, C-terminal domain"/>
    <property type="match status" value="1"/>
</dbReference>
<accession>A0A227KT62</accession>
<dbReference type="RefSeq" id="WP_066591143.1">
    <property type="nucleotide sequence ID" value="NZ_CAJTBZ010000018.1"/>
</dbReference>
<dbReference type="InterPro" id="IPR042088">
    <property type="entry name" value="OligoPept_F_C"/>
</dbReference>
<organism evidence="1 2">
    <name type="scientific">Turicimonas muris</name>
    <dbReference type="NCBI Taxonomy" id="1796652"/>
    <lineage>
        <taxon>Bacteria</taxon>
        <taxon>Pseudomonadati</taxon>
        <taxon>Pseudomonadota</taxon>
        <taxon>Betaproteobacteria</taxon>
        <taxon>Burkholderiales</taxon>
        <taxon>Sutterellaceae</taxon>
        <taxon>Turicimonas</taxon>
    </lineage>
</organism>
<comment type="caution">
    <text evidence="1">The sequence shown here is derived from an EMBL/GenBank/DDBJ whole genome shotgun (WGS) entry which is preliminary data.</text>
</comment>